<keyword evidence="3" id="KW-0645">Protease</keyword>
<feature type="compositionally biased region" description="Basic and acidic residues" evidence="1">
    <location>
        <begin position="213"/>
        <end position="239"/>
    </location>
</feature>
<keyword evidence="2" id="KW-0732">Signal</keyword>
<comment type="caution">
    <text evidence="3">The sequence shown here is derived from an EMBL/GenBank/DDBJ whole genome shotgun (WGS) entry which is preliminary data.</text>
</comment>
<feature type="chain" id="PRO_5046236552" evidence="2">
    <location>
        <begin position="27"/>
        <end position="273"/>
    </location>
</feature>
<evidence type="ECO:0000313" key="3">
    <source>
        <dbReference type="EMBL" id="MDX8150156.1"/>
    </source>
</evidence>
<gene>
    <name evidence="3" type="ORF">SK069_00995</name>
</gene>
<dbReference type="GO" id="GO:0008233">
    <property type="term" value="F:peptidase activity"/>
    <property type="evidence" value="ECO:0007669"/>
    <property type="project" value="UniProtKB-KW"/>
</dbReference>
<dbReference type="EMBL" id="JAXAVX010000001">
    <property type="protein sequence ID" value="MDX8150156.1"/>
    <property type="molecule type" value="Genomic_DNA"/>
</dbReference>
<proteinExistence type="predicted"/>
<keyword evidence="3" id="KW-0378">Hydrolase</keyword>
<organism evidence="3 4">
    <name type="scientific">Patulibacter brassicae</name>
    <dbReference type="NCBI Taxonomy" id="1705717"/>
    <lineage>
        <taxon>Bacteria</taxon>
        <taxon>Bacillati</taxon>
        <taxon>Actinomycetota</taxon>
        <taxon>Thermoleophilia</taxon>
        <taxon>Solirubrobacterales</taxon>
        <taxon>Patulibacteraceae</taxon>
        <taxon>Patulibacter</taxon>
    </lineage>
</organism>
<dbReference type="Proteomes" id="UP001277761">
    <property type="component" value="Unassembled WGS sequence"/>
</dbReference>
<keyword evidence="4" id="KW-1185">Reference proteome</keyword>
<sequence length="273" mass="28103">MNRFIRRKTAAITAVVAFGVAGGAYAATSGSSDPTPLTGTVTERIADAAQAKYPGATLVGIESAPDGTFAARVRKADGSQVLLVLDREFRVTDTREGGPFGHGGPGRGGPGGVRGPGGPGFGDAAALAKALGVEESKLRDALEKVREATFGERRDERVAAIAKALGAKESDVRAVLEDLRPDAGRGGPGRHGRGPGARGPGGELVRALARKTGRSESAVREALRSARPDRGARPDRDDRLDAVAQALAKELGIDAAKVKSALEAQRPKPPARP</sequence>
<evidence type="ECO:0000256" key="1">
    <source>
        <dbReference type="SAM" id="MobiDB-lite"/>
    </source>
</evidence>
<dbReference type="GO" id="GO:0006508">
    <property type="term" value="P:proteolysis"/>
    <property type="evidence" value="ECO:0007669"/>
    <property type="project" value="UniProtKB-KW"/>
</dbReference>
<evidence type="ECO:0000256" key="2">
    <source>
        <dbReference type="SAM" id="SignalP"/>
    </source>
</evidence>
<name>A0ABU4VEC8_9ACTN</name>
<feature type="signal peptide" evidence="2">
    <location>
        <begin position="1"/>
        <end position="26"/>
    </location>
</feature>
<accession>A0ABU4VEC8</accession>
<evidence type="ECO:0000313" key="4">
    <source>
        <dbReference type="Proteomes" id="UP001277761"/>
    </source>
</evidence>
<dbReference type="RefSeq" id="WP_319952308.1">
    <property type="nucleotide sequence ID" value="NZ_JAXAVX010000001.1"/>
</dbReference>
<dbReference type="Gene3D" id="3.30.505.20">
    <property type="match status" value="1"/>
</dbReference>
<feature type="region of interest" description="Disordered" evidence="1">
    <location>
        <begin position="93"/>
        <end position="116"/>
    </location>
</feature>
<reference evidence="3 4" key="1">
    <citation type="submission" date="2023-11" db="EMBL/GenBank/DDBJ databases">
        <authorList>
            <person name="Xu M."/>
            <person name="Jiang T."/>
        </authorList>
    </citation>
    <scope>NUCLEOTIDE SEQUENCE [LARGE SCALE GENOMIC DNA]</scope>
    <source>
        <strain evidence="3 4">SD</strain>
    </source>
</reference>
<feature type="compositionally biased region" description="Gly residues" evidence="1">
    <location>
        <begin position="98"/>
        <end position="116"/>
    </location>
</feature>
<feature type="region of interest" description="Disordered" evidence="1">
    <location>
        <begin position="179"/>
        <end position="239"/>
    </location>
</feature>
<protein>
    <submittedName>
        <fullName evidence="3">Clp protease N-terminal domain-containing protein</fullName>
    </submittedName>
</protein>